<dbReference type="Gene3D" id="3.20.20.210">
    <property type="match status" value="1"/>
</dbReference>
<dbReference type="EMBL" id="BAABHO010000050">
    <property type="protein sequence ID" value="GAA4805252.1"/>
    <property type="molecule type" value="Genomic_DNA"/>
</dbReference>
<sequence length="327" mass="36572">MWSPTARWASSAFFSYVTERLGGLERRHGAETVYSFAAEQQAFPEYYERYFAEAMMGGTVGTIEPVVCTGPLVYRGQEALRRDLENLAAAVGDDRADAFVPSIAPSGVGVNEYYASEEEYFFAVADAMNTEYRAIVDAGFLLQVDDPFLTEIYSFHQYDASTRERRGRMYVEAINHALRGIPAEKVRFHTCYSINEGPRVFDVPLADVVDLVLAVDARYYSFEAGNPRHEHEYHLWETVALPDDKVLVPGVITHASNIVEHPELIAERLERFARLVGPERVMAGADCGFSSQATYRPEVDPRVMWAKFDALAEGARLASGRLSVGAR</sequence>
<dbReference type="RefSeq" id="WP_345421677.1">
    <property type="nucleotide sequence ID" value="NZ_BAABHO010000050.1"/>
</dbReference>
<accession>A0ABP9C6D4</accession>
<proteinExistence type="predicted"/>
<protein>
    <submittedName>
        <fullName evidence="1">Cobalamin-independent methionine synthase II family protein</fullName>
    </submittedName>
</protein>
<name>A0ABP9C6D4_9PSEU</name>
<evidence type="ECO:0000313" key="1">
    <source>
        <dbReference type="EMBL" id="GAA4805252.1"/>
    </source>
</evidence>
<evidence type="ECO:0000313" key="2">
    <source>
        <dbReference type="Proteomes" id="UP001500928"/>
    </source>
</evidence>
<organism evidence="1 2">
    <name type="scientific">Actinomycetospora chlora</name>
    <dbReference type="NCBI Taxonomy" id="663608"/>
    <lineage>
        <taxon>Bacteria</taxon>
        <taxon>Bacillati</taxon>
        <taxon>Actinomycetota</taxon>
        <taxon>Actinomycetes</taxon>
        <taxon>Pseudonocardiales</taxon>
        <taxon>Pseudonocardiaceae</taxon>
        <taxon>Actinomycetospora</taxon>
    </lineage>
</organism>
<gene>
    <name evidence="1" type="ORF">GCM10023200_48300</name>
</gene>
<dbReference type="SUPFAM" id="SSF51726">
    <property type="entry name" value="UROD/MetE-like"/>
    <property type="match status" value="1"/>
</dbReference>
<keyword evidence="2" id="KW-1185">Reference proteome</keyword>
<dbReference type="InterPro" id="IPR038071">
    <property type="entry name" value="UROD/MetE-like_sf"/>
</dbReference>
<reference evidence="2" key="1">
    <citation type="journal article" date="2019" name="Int. J. Syst. Evol. Microbiol.">
        <title>The Global Catalogue of Microorganisms (GCM) 10K type strain sequencing project: providing services to taxonomists for standard genome sequencing and annotation.</title>
        <authorList>
            <consortium name="The Broad Institute Genomics Platform"/>
            <consortium name="The Broad Institute Genome Sequencing Center for Infectious Disease"/>
            <person name="Wu L."/>
            <person name="Ma J."/>
        </authorList>
    </citation>
    <scope>NUCLEOTIDE SEQUENCE [LARGE SCALE GENOMIC DNA]</scope>
    <source>
        <strain evidence="2">JCM 17979</strain>
    </source>
</reference>
<comment type="caution">
    <text evidence="1">The sequence shown here is derived from an EMBL/GenBank/DDBJ whole genome shotgun (WGS) entry which is preliminary data.</text>
</comment>
<dbReference type="Proteomes" id="UP001500928">
    <property type="component" value="Unassembled WGS sequence"/>
</dbReference>